<evidence type="ECO:0000313" key="2">
    <source>
        <dbReference type="EMBL" id="GDY71860.1"/>
    </source>
</evidence>
<proteinExistence type="predicted"/>
<feature type="region of interest" description="Disordered" evidence="1">
    <location>
        <begin position="1"/>
        <end position="28"/>
    </location>
</feature>
<reference evidence="2 3" key="1">
    <citation type="submission" date="2019-04" db="EMBL/GenBank/DDBJ databases">
        <title>Draft genome sequences of Streptomyces avermitilis ATCC 31267.</title>
        <authorList>
            <person name="Komaki H."/>
            <person name="Tamura T."/>
            <person name="Hosoyama A."/>
        </authorList>
    </citation>
    <scope>NUCLEOTIDE SEQUENCE [LARGE SCALE GENOMIC DNA]</scope>
    <source>
        <strain evidence="2 3">ATCC 31267</strain>
    </source>
</reference>
<evidence type="ECO:0000313" key="3">
    <source>
        <dbReference type="Proteomes" id="UP000299211"/>
    </source>
</evidence>
<name>A0A4D4MIN2_STRAX</name>
<dbReference type="EMBL" id="BJHY01000001">
    <property type="protein sequence ID" value="GDY71860.1"/>
    <property type="molecule type" value="Genomic_DNA"/>
</dbReference>
<feature type="compositionally biased region" description="Basic and acidic residues" evidence="1">
    <location>
        <begin position="7"/>
        <end position="28"/>
    </location>
</feature>
<evidence type="ECO:0000256" key="1">
    <source>
        <dbReference type="SAM" id="MobiDB-lite"/>
    </source>
</evidence>
<comment type="caution">
    <text evidence="2">The sequence shown here is derived from an EMBL/GenBank/DDBJ whole genome shotgun (WGS) entry which is preliminary data.</text>
</comment>
<feature type="compositionally biased region" description="Basic and acidic residues" evidence="1">
    <location>
        <begin position="235"/>
        <end position="245"/>
    </location>
</feature>
<gene>
    <name evidence="2" type="ORF">SAV31267_013450</name>
</gene>
<protein>
    <submittedName>
        <fullName evidence="2">Uncharacterized protein</fullName>
    </submittedName>
</protein>
<organism evidence="2 3">
    <name type="scientific">Streptomyces avermitilis</name>
    <dbReference type="NCBI Taxonomy" id="33903"/>
    <lineage>
        <taxon>Bacteria</taxon>
        <taxon>Bacillati</taxon>
        <taxon>Actinomycetota</taxon>
        <taxon>Actinomycetes</taxon>
        <taxon>Kitasatosporales</taxon>
        <taxon>Streptomycetaceae</taxon>
        <taxon>Streptomyces</taxon>
    </lineage>
</organism>
<feature type="region of interest" description="Disordered" evidence="1">
    <location>
        <begin position="235"/>
        <end position="268"/>
    </location>
</feature>
<accession>A0A4D4MIN2</accession>
<sequence length="268" mass="29978">MRGLGAVDHEERGDRQEQGEAQTRERVPVDVRARAVRRREEARMGDDLAAVLLDRGRRLEVEQGHRLLVRRDHDVEHVQVVEDDAARVHRVHGLLDRPVDAQRPGRVGGDGVRLGIRREQRVPLGEEGVEGPPLQKVHDEEAVVAECEPVPHLGHHTEPRHLLQRVLLALQAGDRVGPVRGEPRVRPALLEDHLAAVPGVGARVHPAAVGEVQGLLDAVRQVADRRGVARRELRFEERGQRDPLRNLEGGLPPVRHQRPLAVADRRDE</sequence>
<dbReference type="Proteomes" id="UP000299211">
    <property type="component" value="Unassembled WGS sequence"/>
</dbReference>
<dbReference type="AlphaFoldDB" id="A0A4D4MIN2"/>